<name>A0A239DCC2_9FIRM</name>
<protein>
    <recommendedName>
        <fullName evidence="3">Permuted papain-like amidase enzyme, YaeF/YiiX, C92 family</fullName>
    </recommendedName>
</protein>
<gene>
    <name evidence="1" type="ORF">SAMN05446037_100787</name>
</gene>
<accession>A0A239DCC2</accession>
<dbReference type="SUPFAM" id="SSF54001">
    <property type="entry name" value="Cysteine proteinases"/>
    <property type="match status" value="1"/>
</dbReference>
<dbReference type="Proteomes" id="UP000198304">
    <property type="component" value="Unassembled WGS sequence"/>
</dbReference>
<evidence type="ECO:0000313" key="1">
    <source>
        <dbReference type="EMBL" id="SNS29531.1"/>
    </source>
</evidence>
<dbReference type="Gene3D" id="3.90.1720.10">
    <property type="entry name" value="endopeptidase domain like (from Nostoc punctiforme)"/>
    <property type="match status" value="1"/>
</dbReference>
<dbReference type="EMBL" id="FZOJ01000007">
    <property type="protein sequence ID" value="SNS29531.1"/>
    <property type="molecule type" value="Genomic_DNA"/>
</dbReference>
<proteinExistence type="predicted"/>
<dbReference type="AlphaFoldDB" id="A0A239DCC2"/>
<dbReference type="RefSeq" id="WP_089282596.1">
    <property type="nucleotide sequence ID" value="NZ_FZOJ01000007.1"/>
</dbReference>
<organism evidence="1 2">
    <name type="scientific">Anaerovirgula multivorans</name>
    <dbReference type="NCBI Taxonomy" id="312168"/>
    <lineage>
        <taxon>Bacteria</taxon>
        <taxon>Bacillati</taxon>
        <taxon>Bacillota</taxon>
        <taxon>Clostridia</taxon>
        <taxon>Peptostreptococcales</taxon>
        <taxon>Natronincolaceae</taxon>
        <taxon>Anaerovirgula</taxon>
    </lineage>
</organism>
<keyword evidence="2" id="KW-1185">Reference proteome</keyword>
<reference evidence="1 2" key="1">
    <citation type="submission" date="2017-06" db="EMBL/GenBank/DDBJ databases">
        <authorList>
            <person name="Kim H.J."/>
            <person name="Triplett B.A."/>
        </authorList>
    </citation>
    <scope>NUCLEOTIDE SEQUENCE [LARGE SCALE GENOMIC DNA]</scope>
    <source>
        <strain evidence="1 2">SCA</strain>
    </source>
</reference>
<evidence type="ECO:0000313" key="2">
    <source>
        <dbReference type="Proteomes" id="UP000198304"/>
    </source>
</evidence>
<dbReference type="OrthoDB" id="1645744at2"/>
<dbReference type="InterPro" id="IPR038765">
    <property type="entry name" value="Papain-like_cys_pep_sf"/>
</dbReference>
<evidence type="ECO:0008006" key="3">
    <source>
        <dbReference type="Google" id="ProtNLM"/>
    </source>
</evidence>
<sequence length="196" mass="23062">MKKHHIYIVLTRTNTAISKLIQFFKKDEYTHAAISLDKELDYMYSFGRKHTYNPFVGRFKQESINKGVYKFHKNLPGLIMEVEVSKQQYENAEGLLNHFISNSNLYKYNYKGLFYGLFNKEAFYDNRFLCSEFVYYILKESGIIDFEISRNLVRPQSLLKINSKIIYRGNLKELKSTNSNDNAKGININGLSVIYE</sequence>